<feature type="compositionally biased region" description="Basic and acidic residues" evidence="1">
    <location>
        <begin position="621"/>
        <end position="632"/>
    </location>
</feature>
<evidence type="ECO:0000256" key="1">
    <source>
        <dbReference type="SAM" id="MobiDB-lite"/>
    </source>
</evidence>
<proteinExistence type="predicted"/>
<evidence type="ECO:0008006" key="4">
    <source>
        <dbReference type="Google" id="ProtNLM"/>
    </source>
</evidence>
<protein>
    <recommendedName>
        <fullName evidence="4">Glycosyltransferase</fullName>
    </recommendedName>
</protein>
<feature type="region of interest" description="Disordered" evidence="1">
    <location>
        <begin position="601"/>
        <end position="632"/>
    </location>
</feature>
<evidence type="ECO:0000313" key="2">
    <source>
        <dbReference type="EMBL" id="GLR48864.1"/>
    </source>
</evidence>
<dbReference type="SUPFAM" id="SSF53756">
    <property type="entry name" value="UDP-Glycosyltransferase/glycogen phosphorylase"/>
    <property type="match status" value="1"/>
</dbReference>
<dbReference type="Pfam" id="PF13692">
    <property type="entry name" value="Glyco_trans_1_4"/>
    <property type="match status" value="1"/>
</dbReference>
<name>A0ABQ5ZDK6_9HYPH</name>
<dbReference type="PANTHER" id="PTHR12526:SF637">
    <property type="entry name" value="GLYCOSYLTRANSFERASE EPSF-RELATED"/>
    <property type="match status" value="1"/>
</dbReference>
<gene>
    <name evidence="2" type="ORF">GCM10007923_00680</name>
</gene>
<dbReference type="CDD" id="cd03801">
    <property type="entry name" value="GT4_PimA-like"/>
    <property type="match status" value="1"/>
</dbReference>
<dbReference type="PANTHER" id="PTHR12526">
    <property type="entry name" value="GLYCOSYLTRANSFERASE"/>
    <property type="match status" value="1"/>
</dbReference>
<dbReference type="RefSeq" id="WP_245081824.1">
    <property type="nucleotide sequence ID" value="NZ_BSOP01000001.1"/>
</dbReference>
<organism evidence="2 3">
    <name type="scientific">Shinella yambaruensis</name>
    <dbReference type="NCBI Taxonomy" id="415996"/>
    <lineage>
        <taxon>Bacteria</taxon>
        <taxon>Pseudomonadati</taxon>
        <taxon>Pseudomonadota</taxon>
        <taxon>Alphaproteobacteria</taxon>
        <taxon>Hyphomicrobiales</taxon>
        <taxon>Rhizobiaceae</taxon>
        <taxon>Shinella</taxon>
    </lineage>
</organism>
<sequence>MLAASSLSPDRRLVRGSGLFDAEWYRLAHPYVVRDGIDPLTHFLLYGRDHRLSPGRAFDAERYLDQHEEARASGLNPLIHYLRHGRARRLEIHPAPPSGADRILASGLFDARWYLEHHADVAAAGYPPLLHYLVHGWKEGRSPGPDFDAEWYLKRYPDIVGADPLLHFIDHGLAEGRSPLRPERALSVAKATLASVEDLDPELYGADYLADPDRIEVVNGVPRHRAARAFEQIVGRIAHAPRTIVFLPWIIHGGADLVAGHAVRALAEAHGPQSVLVVLSDHDRQDAPHLLPAEVPVLSLSRIDPALSQDERVVLVDLLIRVLQPTAVLNVNSRACWEAVKRHGRRLSHFTRLHAMLFCPDYSPEGRRSGYSDLYLRPCLPFLTAIYSDNRTHLEELVRQFAIPADLRGRLVTLYQPAAEAAPPPRRDRQPGAPLRVLWAGRFAAQKNVDLLVRIAESAPQFEFHVWGRGDAAHEARIADLARRCRNVHVEGPFDRFEALPLATYDAFLYTSLWDGLPNVLLEAAAAGLPIVASHVGGIGELVNGDTGWLIAAFDEAAAYVDALQSIADDPKRARQATRAMTRRLQDHHNWRRYREVLAREPSESGGLLHGSANDNGGAERPSRGADRQTVP</sequence>
<dbReference type="EMBL" id="BSOP01000001">
    <property type="protein sequence ID" value="GLR48864.1"/>
    <property type="molecule type" value="Genomic_DNA"/>
</dbReference>
<keyword evidence="3" id="KW-1185">Reference proteome</keyword>
<reference evidence="3" key="1">
    <citation type="journal article" date="2019" name="Int. J. Syst. Evol. Microbiol.">
        <title>The Global Catalogue of Microorganisms (GCM) 10K type strain sequencing project: providing services to taxonomists for standard genome sequencing and annotation.</title>
        <authorList>
            <consortium name="The Broad Institute Genomics Platform"/>
            <consortium name="The Broad Institute Genome Sequencing Center for Infectious Disease"/>
            <person name="Wu L."/>
            <person name="Ma J."/>
        </authorList>
    </citation>
    <scope>NUCLEOTIDE SEQUENCE [LARGE SCALE GENOMIC DNA]</scope>
    <source>
        <strain evidence="3">NBRC 102122</strain>
    </source>
</reference>
<dbReference type="Proteomes" id="UP001156702">
    <property type="component" value="Unassembled WGS sequence"/>
</dbReference>
<accession>A0ABQ5ZDK6</accession>
<dbReference type="Gene3D" id="3.40.50.2000">
    <property type="entry name" value="Glycogen Phosphorylase B"/>
    <property type="match status" value="1"/>
</dbReference>
<evidence type="ECO:0000313" key="3">
    <source>
        <dbReference type="Proteomes" id="UP001156702"/>
    </source>
</evidence>
<comment type="caution">
    <text evidence="2">The sequence shown here is derived from an EMBL/GenBank/DDBJ whole genome shotgun (WGS) entry which is preliminary data.</text>
</comment>